<gene>
    <name evidence="1" type="ORF">EPI10_001920</name>
</gene>
<dbReference type="InterPro" id="IPR032567">
    <property type="entry name" value="RTL1-rel"/>
</dbReference>
<dbReference type="PANTHER" id="PTHR15503:SF45">
    <property type="entry name" value="RNA-DIRECTED DNA POLYMERASE HOMOLOG"/>
    <property type="match status" value="1"/>
</dbReference>
<dbReference type="OrthoDB" id="437338at2759"/>
<protein>
    <submittedName>
        <fullName evidence="1">Alcohol-forming fatty acyl-CoA reductase-like</fullName>
    </submittedName>
</protein>
<evidence type="ECO:0000313" key="2">
    <source>
        <dbReference type="Proteomes" id="UP000325315"/>
    </source>
</evidence>
<dbReference type="AlphaFoldDB" id="A0A5B6VCH3"/>
<comment type="caution">
    <text evidence="1">The sequence shown here is derived from an EMBL/GenBank/DDBJ whole genome shotgun (WGS) entry which is preliminary data.</text>
</comment>
<sequence>MVPRILILLIVYRSVRVNKVFRRCLLEVQGFLFLDDLTEFPFREFDFILNCDSKRETLKVGDGEEVVMVGEHRGYLSTIIFTMAADKLIRKVCDAYLAYVHDKCLMGSAMEKIQTVRDFPDKLSGLPPDREVEFRIEVLLGTVSMSISHYRMPLEKLEELKFQLQKLLD</sequence>
<name>A0A5B6VCH3_9ROSI</name>
<evidence type="ECO:0000313" key="1">
    <source>
        <dbReference type="EMBL" id="KAA3466859.1"/>
    </source>
</evidence>
<keyword evidence="2" id="KW-1185">Reference proteome</keyword>
<organism evidence="1 2">
    <name type="scientific">Gossypium australe</name>
    <dbReference type="NCBI Taxonomy" id="47621"/>
    <lineage>
        <taxon>Eukaryota</taxon>
        <taxon>Viridiplantae</taxon>
        <taxon>Streptophyta</taxon>
        <taxon>Embryophyta</taxon>
        <taxon>Tracheophyta</taxon>
        <taxon>Spermatophyta</taxon>
        <taxon>Magnoliopsida</taxon>
        <taxon>eudicotyledons</taxon>
        <taxon>Gunneridae</taxon>
        <taxon>Pentapetalae</taxon>
        <taxon>rosids</taxon>
        <taxon>malvids</taxon>
        <taxon>Malvales</taxon>
        <taxon>Malvaceae</taxon>
        <taxon>Malvoideae</taxon>
        <taxon>Gossypium</taxon>
    </lineage>
</organism>
<proteinExistence type="predicted"/>
<accession>A0A5B6VCH3</accession>
<dbReference type="PANTHER" id="PTHR15503">
    <property type="entry name" value="LDOC1 RELATED"/>
    <property type="match status" value="1"/>
</dbReference>
<reference evidence="1" key="1">
    <citation type="submission" date="2019-08" db="EMBL/GenBank/DDBJ databases">
        <authorList>
            <person name="Liu F."/>
        </authorList>
    </citation>
    <scope>NUCLEOTIDE SEQUENCE [LARGE SCALE GENOMIC DNA]</scope>
    <source>
        <strain evidence="1">PA1801</strain>
        <tissue evidence="1">Leaf</tissue>
    </source>
</reference>
<dbReference type="EMBL" id="SMMG02000007">
    <property type="protein sequence ID" value="KAA3466859.1"/>
    <property type="molecule type" value="Genomic_DNA"/>
</dbReference>
<dbReference type="Proteomes" id="UP000325315">
    <property type="component" value="Unassembled WGS sequence"/>
</dbReference>